<dbReference type="EMBL" id="QFQI01000004">
    <property type="protein sequence ID" value="PZQ60810.1"/>
    <property type="molecule type" value="Genomic_DNA"/>
</dbReference>
<evidence type="ECO:0000313" key="2">
    <source>
        <dbReference type="EMBL" id="PZQ60810.1"/>
    </source>
</evidence>
<feature type="transmembrane region" description="Helical" evidence="1">
    <location>
        <begin position="27"/>
        <end position="50"/>
    </location>
</feature>
<feature type="transmembrane region" description="Helical" evidence="1">
    <location>
        <begin position="101"/>
        <end position="119"/>
    </location>
</feature>
<proteinExistence type="predicted"/>
<protein>
    <submittedName>
        <fullName evidence="2">Uncharacterized protein</fullName>
    </submittedName>
</protein>
<evidence type="ECO:0000313" key="3">
    <source>
        <dbReference type="Proteomes" id="UP000249229"/>
    </source>
</evidence>
<dbReference type="AlphaFoldDB" id="A0A2W5RC39"/>
<reference evidence="2 3" key="1">
    <citation type="submission" date="2017-08" db="EMBL/GenBank/DDBJ databases">
        <title>Infants hospitalized years apart are colonized by the same room-sourced microbial strains.</title>
        <authorList>
            <person name="Brooks B."/>
            <person name="Olm M.R."/>
            <person name="Firek B.A."/>
            <person name="Baker R."/>
            <person name="Thomas B.C."/>
            <person name="Morowitz M.J."/>
            <person name="Banfield J.F."/>
        </authorList>
    </citation>
    <scope>NUCLEOTIDE SEQUENCE [LARGE SCALE GENOMIC DNA]</scope>
    <source>
        <strain evidence="2">S2_005_001_R1_22</strain>
    </source>
</reference>
<keyword evidence="1" id="KW-0812">Transmembrane</keyword>
<comment type="caution">
    <text evidence="2">The sequence shown here is derived from an EMBL/GenBank/DDBJ whole genome shotgun (WGS) entry which is preliminary data.</text>
</comment>
<sequence length="121" mass="12836">MSAPPSSPPNDGAQSRPSRLDERTCRLICPIAAAMVGVCLTGIGLLRVGIAVGRRASFADDLLAIDSLLFLVATLASYLSLRAPGERRHLHRLEQVADATFILAMLLLTAACFVITYALSA</sequence>
<accession>A0A2W5RC39</accession>
<evidence type="ECO:0000256" key="1">
    <source>
        <dbReference type="SAM" id="Phobius"/>
    </source>
</evidence>
<name>A0A2W5RC39_9SPHN</name>
<organism evidence="2 3">
    <name type="scientific">Sphingomonas taxi</name>
    <dbReference type="NCBI Taxonomy" id="1549858"/>
    <lineage>
        <taxon>Bacteria</taxon>
        <taxon>Pseudomonadati</taxon>
        <taxon>Pseudomonadota</taxon>
        <taxon>Alphaproteobacteria</taxon>
        <taxon>Sphingomonadales</taxon>
        <taxon>Sphingomonadaceae</taxon>
        <taxon>Sphingomonas</taxon>
    </lineage>
</organism>
<keyword evidence="1" id="KW-1133">Transmembrane helix</keyword>
<keyword evidence="1" id="KW-0472">Membrane</keyword>
<dbReference type="Proteomes" id="UP000249229">
    <property type="component" value="Unassembled WGS sequence"/>
</dbReference>
<gene>
    <name evidence="2" type="ORF">DI544_07680</name>
</gene>
<feature type="transmembrane region" description="Helical" evidence="1">
    <location>
        <begin position="62"/>
        <end position="81"/>
    </location>
</feature>